<accession>A0A087M196</accession>
<dbReference type="EMBL" id="JQGC01000012">
    <property type="protein sequence ID" value="KFL30649.1"/>
    <property type="molecule type" value="Genomic_DNA"/>
</dbReference>
<proteinExistence type="predicted"/>
<comment type="caution">
    <text evidence="1">The sequence shown here is derived from an EMBL/GenBank/DDBJ whole genome shotgun (WGS) entry which is preliminary data.</text>
</comment>
<protein>
    <submittedName>
        <fullName evidence="1">Uncharacterized protein</fullName>
    </submittedName>
</protein>
<name>A0A087M196_9HYPH</name>
<keyword evidence="2" id="KW-1185">Reference proteome</keyword>
<dbReference type="STRING" id="46914.JP75_14345"/>
<sequence length="145" mass="16062">MLTHDGITQPINEWALDYGIYPDVIADRLERRWSVERAITTPMVVVPRQRLNKPEPRTAQRPASTKRGKRLTYMGQCLTVCEWSAVIGVTTHTINNRIRKGMPIEGVLSRALPIGRPGVAQNLCPSKGTGGGSVAQDIPQIEFSE</sequence>
<organism evidence="1 2">
    <name type="scientific">Devosia riboflavina</name>
    <dbReference type="NCBI Taxonomy" id="46914"/>
    <lineage>
        <taxon>Bacteria</taxon>
        <taxon>Pseudomonadati</taxon>
        <taxon>Pseudomonadota</taxon>
        <taxon>Alphaproteobacteria</taxon>
        <taxon>Hyphomicrobiales</taxon>
        <taxon>Devosiaceae</taxon>
        <taxon>Devosia</taxon>
    </lineage>
</organism>
<reference evidence="1 2" key="1">
    <citation type="submission" date="2014-08" db="EMBL/GenBank/DDBJ databases">
        <authorList>
            <person name="Hassan Y.I."/>
            <person name="Lepp D."/>
            <person name="Zhou T."/>
        </authorList>
    </citation>
    <scope>NUCLEOTIDE SEQUENCE [LARGE SCALE GENOMIC DNA]</scope>
    <source>
        <strain evidence="1 2">IFO13584</strain>
    </source>
</reference>
<evidence type="ECO:0000313" key="2">
    <source>
        <dbReference type="Proteomes" id="UP000028981"/>
    </source>
</evidence>
<dbReference type="Proteomes" id="UP000028981">
    <property type="component" value="Unassembled WGS sequence"/>
</dbReference>
<dbReference type="AlphaFoldDB" id="A0A087M196"/>
<gene>
    <name evidence="1" type="ORF">JP75_14345</name>
</gene>
<evidence type="ECO:0000313" key="1">
    <source>
        <dbReference type="EMBL" id="KFL30649.1"/>
    </source>
</evidence>